<dbReference type="Proteomes" id="UP000712281">
    <property type="component" value="Unassembled WGS sequence"/>
</dbReference>
<evidence type="ECO:0000259" key="9">
    <source>
        <dbReference type="PROSITE" id="PS50011"/>
    </source>
</evidence>
<sequence>ENLTKIELYDNKLTGEIPPEIGKLTHLRELDVSLNQLSGALPRELGNLKELSSLHLENNSLTGYIPVGLTKCVRLVDLNLAKNSLTGEIPKSLYQIASLNSLDLSGNGLTGEIPATLVKLKLNFIDLSENQLSGRIPPDLLAVGGSTAFSRNEKLCVDNQNVKTSEESSLSLCSGDQHVHKKRSVDETLLFLALAVAMVVLVAGLFALRYRVVKIREFDRENGDINKAGDAKWRIASFHQMELDAEEICKLDEGHVIGAGSAGKVYRVDLKKGGGTVAVKWLRRGEEEDGNGTEVSVAEMEILGKIRHRNVLKLYACLVGRGSRYLVFEFMENGNLYQALNSTRSEEP</sequence>
<dbReference type="GO" id="GO:0016020">
    <property type="term" value="C:membrane"/>
    <property type="evidence" value="ECO:0007669"/>
    <property type="project" value="UniProtKB-SubCell"/>
</dbReference>
<dbReference type="Pfam" id="PF00560">
    <property type="entry name" value="LRR_1"/>
    <property type="match status" value="3"/>
</dbReference>
<dbReference type="GO" id="GO:0033612">
    <property type="term" value="F:receptor serine/threonine kinase binding"/>
    <property type="evidence" value="ECO:0007669"/>
    <property type="project" value="TreeGrafter"/>
</dbReference>
<dbReference type="PANTHER" id="PTHR48056">
    <property type="entry name" value="LRR RECEPTOR-LIKE SERINE/THREONINE-PROTEIN KINASE-RELATED"/>
    <property type="match status" value="1"/>
</dbReference>
<keyword evidence="6 8" id="KW-0472">Membrane</keyword>
<dbReference type="Gene3D" id="1.10.510.10">
    <property type="entry name" value="Transferase(Phosphotransferase) domain 1"/>
    <property type="match status" value="1"/>
</dbReference>
<dbReference type="InterPro" id="IPR050647">
    <property type="entry name" value="Plant_LRR-RLKs"/>
</dbReference>
<dbReference type="InterPro" id="IPR001611">
    <property type="entry name" value="Leu-rich_rpt"/>
</dbReference>
<dbReference type="InterPro" id="IPR011009">
    <property type="entry name" value="Kinase-like_dom_sf"/>
</dbReference>
<dbReference type="Gene3D" id="3.80.10.10">
    <property type="entry name" value="Ribonuclease Inhibitor"/>
    <property type="match status" value="1"/>
</dbReference>
<organism evidence="10 11">
    <name type="scientific">Brassica cretica</name>
    <name type="common">Mustard</name>
    <dbReference type="NCBI Taxonomy" id="69181"/>
    <lineage>
        <taxon>Eukaryota</taxon>
        <taxon>Viridiplantae</taxon>
        <taxon>Streptophyta</taxon>
        <taxon>Embryophyta</taxon>
        <taxon>Tracheophyta</taxon>
        <taxon>Spermatophyta</taxon>
        <taxon>Magnoliopsida</taxon>
        <taxon>eudicotyledons</taxon>
        <taxon>Gunneridae</taxon>
        <taxon>Pentapetalae</taxon>
        <taxon>rosids</taxon>
        <taxon>malvids</taxon>
        <taxon>Brassicales</taxon>
        <taxon>Brassicaceae</taxon>
        <taxon>Brassiceae</taxon>
        <taxon>Brassica</taxon>
    </lineage>
</organism>
<evidence type="ECO:0000313" key="10">
    <source>
        <dbReference type="EMBL" id="KAF2607958.1"/>
    </source>
</evidence>
<dbReference type="FunFam" id="3.80.10.10:FF:001191">
    <property type="entry name" value="Receptor protein-tyrosine kinase CEPR2"/>
    <property type="match status" value="1"/>
</dbReference>
<evidence type="ECO:0000256" key="1">
    <source>
        <dbReference type="ARBA" id="ARBA00004370"/>
    </source>
</evidence>
<dbReference type="EMBL" id="QGKW02000276">
    <property type="protein sequence ID" value="KAF2607958.1"/>
    <property type="molecule type" value="Genomic_DNA"/>
</dbReference>
<feature type="domain" description="Protein kinase" evidence="9">
    <location>
        <begin position="251"/>
        <end position="348"/>
    </location>
</feature>
<keyword evidence="2" id="KW-0433">Leucine-rich repeat</keyword>
<dbReference type="InterPro" id="IPR032675">
    <property type="entry name" value="LRR_dom_sf"/>
</dbReference>
<evidence type="ECO:0000256" key="7">
    <source>
        <dbReference type="ARBA" id="ARBA00023180"/>
    </source>
</evidence>
<dbReference type="AlphaFoldDB" id="A0A8S9LQW2"/>
<feature type="non-terminal residue" evidence="10">
    <location>
        <position position="348"/>
    </location>
</feature>
<name>A0A8S9LQW2_BRACR</name>
<dbReference type="InterPro" id="IPR000719">
    <property type="entry name" value="Prot_kinase_dom"/>
</dbReference>
<dbReference type="GO" id="GO:0005524">
    <property type="term" value="F:ATP binding"/>
    <property type="evidence" value="ECO:0007669"/>
    <property type="project" value="InterPro"/>
</dbReference>
<feature type="transmembrane region" description="Helical" evidence="8">
    <location>
        <begin position="189"/>
        <end position="208"/>
    </location>
</feature>
<accession>A0A8S9LQW2</accession>
<evidence type="ECO:0000256" key="2">
    <source>
        <dbReference type="ARBA" id="ARBA00022614"/>
    </source>
</evidence>
<evidence type="ECO:0000256" key="6">
    <source>
        <dbReference type="ARBA" id="ARBA00023136"/>
    </source>
</evidence>
<protein>
    <recommendedName>
        <fullName evidence="9">Protein kinase domain-containing protein</fullName>
    </recommendedName>
</protein>
<comment type="caution">
    <text evidence="10">The sequence shown here is derived from an EMBL/GenBank/DDBJ whole genome shotgun (WGS) entry which is preliminary data.</text>
</comment>
<keyword evidence="5 8" id="KW-1133">Transmembrane helix</keyword>
<dbReference type="PANTHER" id="PTHR48056:SF20">
    <property type="entry name" value="PROTEIN KINASE DOMAIN-CONTAINING PROTEIN"/>
    <property type="match status" value="1"/>
</dbReference>
<proteinExistence type="predicted"/>
<evidence type="ECO:0000313" key="11">
    <source>
        <dbReference type="Proteomes" id="UP000712281"/>
    </source>
</evidence>
<dbReference type="Pfam" id="PF00069">
    <property type="entry name" value="Pkinase"/>
    <property type="match status" value="1"/>
</dbReference>
<evidence type="ECO:0000256" key="5">
    <source>
        <dbReference type="ARBA" id="ARBA00022989"/>
    </source>
</evidence>
<evidence type="ECO:0000256" key="8">
    <source>
        <dbReference type="SAM" id="Phobius"/>
    </source>
</evidence>
<dbReference type="GO" id="GO:0004672">
    <property type="term" value="F:protein kinase activity"/>
    <property type="evidence" value="ECO:0007669"/>
    <property type="project" value="InterPro"/>
</dbReference>
<dbReference type="Pfam" id="PF13855">
    <property type="entry name" value="LRR_8"/>
    <property type="match status" value="1"/>
</dbReference>
<gene>
    <name evidence="10" type="ORF">F2Q68_00045629</name>
</gene>
<evidence type="ECO:0000256" key="3">
    <source>
        <dbReference type="ARBA" id="ARBA00022692"/>
    </source>
</evidence>
<keyword evidence="7" id="KW-0325">Glycoprotein</keyword>
<keyword evidence="4" id="KW-0677">Repeat</keyword>
<dbReference type="PROSITE" id="PS50011">
    <property type="entry name" value="PROTEIN_KINASE_DOM"/>
    <property type="match status" value="1"/>
</dbReference>
<dbReference type="SUPFAM" id="SSF56112">
    <property type="entry name" value="Protein kinase-like (PK-like)"/>
    <property type="match status" value="1"/>
</dbReference>
<reference evidence="10" key="1">
    <citation type="submission" date="2019-12" db="EMBL/GenBank/DDBJ databases">
        <title>Genome sequencing and annotation of Brassica cretica.</title>
        <authorList>
            <person name="Studholme D.J."/>
            <person name="Sarris P.F."/>
        </authorList>
    </citation>
    <scope>NUCLEOTIDE SEQUENCE</scope>
    <source>
        <strain evidence="10">PFS-001/15</strain>
        <tissue evidence="10">Leaf</tissue>
    </source>
</reference>
<dbReference type="SUPFAM" id="SSF52058">
    <property type="entry name" value="L domain-like"/>
    <property type="match status" value="1"/>
</dbReference>
<evidence type="ECO:0000256" key="4">
    <source>
        <dbReference type="ARBA" id="ARBA00022737"/>
    </source>
</evidence>
<keyword evidence="3 8" id="KW-0812">Transmembrane</keyword>
<comment type="subcellular location">
    <subcellularLocation>
        <location evidence="1">Membrane</location>
    </subcellularLocation>
</comment>